<dbReference type="NCBIfam" id="TIGR00180">
    <property type="entry name" value="parB_part"/>
    <property type="match status" value="1"/>
</dbReference>
<keyword evidence="5" id="KW-1185">Reference proteome</keyword>
<dbReference type="InterPro" id="IPR003115">
    <property type="entry name" value="ParB_N"/>
</dbReference>
<name>A0ABV6YU96_UNCC1</name>
<organism evidence="4 5">
    <name type="scientific">candidate division CSSED10-310 bacterium</name>
    <dbReference type="NCBI Taxonomy" id="2855610"/>
    <lineage>
        <taxon>Bacteria</taxon>
        <taxon>Bacteria division CSSED10-310</taxon>
    </lineage>
</organism>
<dbReference type="Pfam" id="PF02195">
    <property type="entry name" value="ParB_N"/>
    <property type="match status" value="1"/>
</dbReference>
<evidence type="ECO:0000313" key="5">
    <source>
        <dbReference type="Proteomes" id="UP001594351"/>
    </source>
</evidence>
<proteinExistence type="inferred from homology"/>
<dbReference type="CDD" id="cd16393">
    <property type="entry name" value="SPO0J_N"/>
    <property type="match status" value="1"/>
</dbReference>
<dbReference type="Pfam" id="PF17762">
    <property type="entry name" value="HTH_ParB"/>
    <property type="match status" value="1"/>
</dbReference>
<comment type="similarity">
    <text evidence="1">Belongs to the ParB family.</text>
</comment>
<dbReference type="SUPFAM" id="SSF109709">
    <property type="entry name" value="KorB DNA-binding domain-like"/>
    <property type="match status" value="1"/>
</dbReference>
<protein>
    <submittedName>
        <fullName evidence="4">ParB/RepB/Spo0J family partition protein</fullName>
    </submittedName>
</protein>
<dbReference type="PANTHER" id="PTHR33375">
    <property type="entry name" value="CHROMOSOME-PARTITIONING PROTEIN PARB-RELATED"/>
    <property type="match status" value="1"/>
</dbReference>
<dbReference type="InterPro" id="IPR050336">
    <property type="entry name" value="Chromosome_partition/occlusion"/>
</dbReference>
<gene>
    <name evidence="4" type="ORF">ACFL27_06035</name>
</gene>
<dbReference type="PANTHER" id="PTHR33375:SF1">
    <property type="entry name" value="CHROMOSOME-PARTITIONING PROTEIN PARB-RELATED"/>
    <property type="match status" value="1"/>
</dbReference>
<feature type="domain" description="ParB-like N-terminal" evidence="3">
    <location>
        <begin position="26"/>
        <end position="115"/>
    </location>
</feature>
<comment type="caution">
    <text evidence="4">The sequence shown here is derived from an EMBL/GenBank/DDBJ whole genome shotgun (WGS) entry which is preliminary data.</text>
</comment>
<dbReference type="EMBL" id="JBHPBY010000057">
    <property type="protein sequence ID" value="MFC1849750.1"/>
    <property type="molecule type" value="Genomic_DNA"/>
</dbReference>
<sequence>MPKKALGKGLEALLPKGNQKEAQALIEIPLDHIDTNPHQPRKDFSAEQLEELAASISDSGVLQPIIVQQQDQRYIIVIGERRVRASRLAGKTTIPAIVKKYSPKNFLRLALIENIQREDLNPIEQAFAFKAYMEQFKVTQEELAAQLNKDRSVIANTVRLLNLPPVVQDQLRLGAISAGHARNLLSLKEPAEQIMLSERIMKESWSVRETEQFFKKARRKRAKKAPSKIKRGDPHLNAVREQMIRYLGTKVTVVPNNRGGQIIINYFDEQDFNRLVDLILK</sequence>
<accession>A0ABV6YU96</accession>
<dbReference type="InterPro" id="IPR004437">
    <property type="entry name" value="ParB/RepB/Spo0J"/>
</dbReference>
<evidence type="ECO:0000256" key="2">
    <source>
        <dbReference type="ARBA" id="ARBA00022829"/>
    </source>
</evidence>
<keyword evidence="2" id="KW-0159">Chromosome partition</keyword>
<evidence type="ECO:0000313" key="4">
    <source>
        <dbReference type="EMBL" id="MFC1849750.1"/>
    </source>
</evidence>
<dbReference type="Proteomes" id="UP001594351">
    <property type="component" value="Unassembled WGS sequence"/>
</dbReference>
<reference evidence="4 5" key="1">
    <citation type="submission" date="2024-09" db="EMBL/GenBank/DDBJ databases">
        <title>Laminarin stimulates single cell rates of sulfate reduction while oxygen inhibits transcriptomic activity in coastal marine sediment.</title>
        <authorList>
            <person name="Lindsay M."/>
            <person name="Orcutt B."/>
            <person name="Emerson D."/>
            <person name="Stepanauskas R."/>
            <person name="D'Angelo T."/>
        </authorList>
    </citation>
    <scope>NUCLEOTIDE SEQUENCE [LARGE SCALE GENOMIC DNA]</scope>
    <source>
        <strain evidence="4">SAG AM-311-K15</strain>
    </source>
</reference>
<dbReference type="Gene3D" id="3.90.1530.30">
    <property type="match status" value="1"/>
</dbReference>
<evidence type="ECO:0000256" key="1">
    <source>
        <dbReference type="ARBA" id="ARBA00006295"/>
    </source>
</evidence>
<dbReference type="InterPro" id="IPR041468">
    <property type="entry name" value="HTH_ParB/Spo0J"/>
</dbReference>
<dbReference type="SMART" id="SM00470">
    <property type="entry name" value="ParB"/>
    <property type="match status" value="1"/>
</dbReference>
<evidence type="ECO:0000259" key="3">
    <source>
        <dbReference type="SMART" id="SM00470"/>
    </source>
</evidence>
<dbReference type="SUPFAM" id="SSF110849">
    <property type="entry name" value="ParB/Sulfiredoxin"/>
    <property type="match status" value="1"/>
</dbReference>
<dbReference type="Gene3D" id="1.10.10.2830">
    <property type="match status" value="1"/>
</dbReference>
<dbReference type="InterPro" id="IPR036086">
    <property type="entry name" value="ParB/Sulfiredoxin_sf"/>
</dbReference>